<proteinExistence type="predicted"/>
<reference evidence="1 2" key="1">
    <citation type="submission" date="2019-10" db="EMBL/GenBank/DDBJ databases">
        <authorList>
            <person name="Palmer J.M."/>
        </authorList>
    </citation>
    <scope>NUCLEOTIDE SEQUENCE [LARGE SCALE GENOMIC DNA]</scope>
    <source>
        <strain evidence="1 2">TWF694</strain>
    </source>
</reference>
<accession>A0AAV9XRL6</accession>
<name>A0AAV9XRL6_9PEZI</name>
<dbReference type="AlphaFoldDB" id="A0AAV9XRL6"/>
<dbReference type="EMBL" id="JAVHJO010000001">
    <property type="protein sequence ID" value="KAK6544241.1"/>
    <property type="molecule type" value="Genomic_DNA"/>
</dbReference>
<evidence type="ECO:0000313" key="2">
    <source>
        <dbReference type="Proteomes" id="UP001365542"/>
    </source>
</evidence>
<sequence length="230" mass="25941">MHEELRASFARATNILIDHGINLIEWGDQVLQSWGYPAVISVYDYVIEDSHLEEATSLLENPDTGFTRVEPSRAAKSQGVLAEGGCHFVSKFDKKTFPTRIHLVPESLVYLSSHDAEHVHSPFDPSHGVFRPKLPQHCISLVKCMADYAVNSVNRLPASQNLSILLVTVVYKYPNPGGKMFTPEEEDESEEEFLARQHAAIQEVEGWDLAEKDEPYRSKLIKYMLTNSIS</sequence>
<dbReference type="Proteomes" id="UP001365542">
    <property type="component" value="Unassembled WGS sequence"/>
</dbReference>
<evidence type="ECO:0000313" key="1">
    <source>
        <dbReference type="EMBL" id="KAK6544241.1"/>
    </source>
</evidence>
<comment type="caution">
    <text evidence="1">The sequence shown here is derived from an EMBL/GenBank/DDBJ whole genome shotgun (WGS) entry which is preliminary data.</text>
</comment>
<keyword evidence="2" id="KW-1185">Reference proteome</keyword>
<organism evidence="1 2">
    <name type="scientific">Orbilia ellipsospora</name>
    <dbReference type="NCBI Taxonomy" id="2528407"/>
    <lineage>
        <taxon>Eukaryota</taxon>
        <taxon>Fungi</taxon>
        <taxon>Dikarya</taxon>
        <taxon>Ascomycota</taxon>
        <taxon>Pezizomycotina</taxon>
        <taxon>Orbiliomycetes</taxon>
        <taxon>Orbiliales</taxon>
        <taxon>Orbiliaceae</taxon>
        <taxon>Orbilia</taxon>
    </lineage>
</organism>
<protein>
    <submittedName>
        <fullName evidence="1">Uncharacterized protein</fullName>
    </submittedName>
</protein>
<gene>
    <name evidence="1" type="ORF">TWF694_000944</name>
</gene>